<evidence type="ECO:0000313" key="3">
    <source>
        <dbReference type="Proteomes" id="UP001597548"/>
    </source>
</evidence>
<keyword evidence="3" id="KW-1185">Reference proteome</keyword>
<gene>
    <name evidence="2" type="ORF">ACFS29_09310</name>
</gene>
<feature type="domain" description="Rad50/SbcC-type AAA" evidence="1">
    <location>
        <begin position="7"/>
        <end position="151"/>
    </location>
</feature>
<comment type="caution">
    <text evidence="2">The sequence shown here is derived from an EMBL/GenBank/DDBJ whole genome shotgun (WGS) entry which is preliminary data.</text>
</comment>
<evidence type="ECO:0000259" key="1">
    <source>
        <dbReference type="Pfam" id="PF13476"/>
    </source>
</evidence>
<proteinExistence type="predicted"/>
<protein>
    <submittedName>
        <fullName evidence="2">AAA family ATPase</fullName>
    </submittedName>
</protein>
<dbReference type="InterPro" id="IPR027417">
    <property type="entry name" value="P-loop_NTPase"/>
</dbReference>
<organism evidence="2 3">
    <name type="scientific">Psychroserpens luteus</name>
    <dbReference type="NCBI Taxonomy" id="1434066"/>
    <lineage>
        <taxon>Bacteria</taxon>
        <taxon>Pseudomonadati</taxon>
        <taxon>Bacteroidota</taxon>
        <taxon>Flavobacteriia</taxon>
        <taxon>Flavobacteriales</taxon>
        <taxon>Flavobacteriaceae</taxon>
        <taxon>Psychroserpens</taxon>
    </lineage>
</organism>
<sequence>MSRIDTLQIYNFKFFNEQEPIKLDGKHLLLYGENGSGKSSIYWALYTLFEASQKHKEDIEKYFKHHSVHPQSLVNIHTEPIYTGESLFYDSFINVKTKHKPPLEYNVSLIDTTIKDDTVAREINQASDFISYKVLYKFQDFWNGKKMDLADIFIGHILSYINFPAKELIRNGNSVTYTNAWDMYKEIKKGPGKTTNDSGKPIQVYKNSLENTTFNNFVSHFNDEMKGLIDFINVNAPDILKKLGYNIIFELDYSEVIPYKGYTKYDHKKFEILFKITSYLGTPITINRPQSFLNEAKITAIAIAIRLTILKKRINSEAGDILKFIVFDDVMISLDMNNRDRLLDFLLNPNNDFTKDYQLLFLTHDKSFYDFLAYKIGKWDNMSNWVCKEMYTGKNELTNKEYPIIIESELEFIDKAKKYYEARDFTASAIYIRKEIEKLVNKRLPDELKLKTDGTFLSLQTLWNNLIERYSSLKKPISKDLKELFSQTKLMVLNPQAHFQSISSPLYKFELDRAFQLVDKIKRECPIPEKTILLGKGMKLIYKHHSENYLLHLELVSDFTLNLFEVGDKQVLLPKCKILNWSFKNINFLDVNTSKIMKYNIKKPIIHSLGKVIDTNVNHSLLPNTVDLFLENTKIENSIWGLKEIVDKAEISFRYDFIHRKMIAFVL</sequence>
<evidence type="ECO:0000313" key="2">
    <source>
        <dbReference type="EMBL" id="MFD2915836.1"/>
    </source>
</evidence>
<dbReference type="PANTHER" id="PTHR32182:SF0">
    <property type="entry name" value="DNA REPLICATION AND REPAIR PROTEIN RECF"/>
    <property type="match status" value="1"/>
</dbReference>
<dbReference type="Gene3D" id="3.40.50.300">
    <property type="entry name" value="P-loop containing nucleotide triphosphate hydrolases"/>
    <property type="match status" value="1"/>
</dbReference>
<dbReference type="RefSeq" id="WP_194509279.1">
    <property type="nucleotide sequence ID" value="NZ_JADILU010000007.1"/>
</dbReference>
<dbReference type="Pfam" id="PF13476">
    <property type="entry name" value="AAA_23"/>
    <property type="match status" value="1"/>
</dbReference>
<dbReference type="PANTHER" id="PTHR32182">
    <property type="entry name" value="DNA REPLICATION AND REPAIR PROTEIN RECF"/>
    <property type="match status" value="1"/>
</dbReference>
<dbReference type="InterPro" id="IPR038729">
    <property type="entry name" value="Rad50/SbcC_AAA"/>
</dbReference>
<accession>A0ABW5ZTL2</accession>
<name>A0ABW5ZTL2_9FLAO</name>
<dbReference type="EMBL" id="JBHUOS010000008">
    <property type="protein sequence ID" value="MFD2915836.1"/>
    <property type="molecule type" value="Genomic_DNA"/>
</dbReference>
<dbReference type="Proteomes" id="UP001597548">
    <property type="component" value="Unassembled WGS sequence"/>
</dbReference>
<reference evidence="3" key="1">
    <citation type="journal article" date="2019" name="Int. J. Syst. Evol. Microbiol.">
        <title>The Global Catalogue of Microorganisms (GCM) 10K type strain sequencing project: providing services to taxonomists for standard genome sequencing and annotation.</title>
        <authorList>
            <consortium name="The Broad Institute Genomics Platform"/>
            <consortium name="The Broad Institute Genome Sequencing Center for Infectious Disease"/>
            <person name="Wu L."/>
            <person name="Ma J."/>
        </authorList>
    </citation>
    <scope>NUCLEOTIDE SEQUENCE [LARGE SCALE GENOMIC DNA]</scope>
    <source>
        <strain evidence="3">KCTC 32514</strain>
    </source>
</reference>
<dbReference type="SUPFAM" id="SSF52540">
    <property type="entry name" value="P-loop containing nucleoside triphosphate hydrolases"/>
    <property type="match status" value="1"/>
</dbReference>